<sequence>MSSGVRETLSSEKTRAPEQRTAVYTRGRDCWRRKIREIAAVQQAPAMNGHLGPETGMALKPRSKNLAPDGH</sequence>
<reference evidence="2" key="1">
    <citation type="journal article" date="2023" name="Science">
        <title>Genome structures resolve the early diversification of teleost fishes.</title>
        <authorList>
            <person name="Parey E."/>
            <person name="Louis A."/>
            <person name="Montfort J."/>
            <person name="Bouchez O."/>
            <person name="Roques C."/>
            <person name="Iampietro C."/>
            <person name="Lluch J."/>
            <person name="Castinel A."/>
            <person name="Donnadieu C."/>
            <person name="Desvignes T."/>
            <person name="Floi Bucao C."/>
            <person name="Jouanno E."/>
            <person name="Wen M."/>
            <person name="Mejri S."/>
            <person name="Dirks R."/>
            <person name="Jansen H."/>
            <person name="Henkel C."/>
            <person name="Chen W.J."/>
            <person name="Zahm M."/>
            <person name="Cabau C."/>
            <person name="Klopp C."/>
            <person name="Thompson A.W."/>
            <person name="Robinson-Rechavi M."/>
            <person name="Braasch I."/>
            <person name="Lecointre G."/>
            <person name="Bobe J."/>
            <person name="Postlethwait J.H."/>
            <person name="Berthelot C."/>
            <person name="Roest Crollius H."/>
            <person name="Guiguen Y."/>
        </authorList>
    </citation>
    <scope>NUCLEOTIDE SEQUENCE</scope>
    <source>
        <strain evidence="2">NC1722</strain>
    </source>
</reference>
<organism evidence="2 3">
    <name type="scientific">Aldrovandia affinis</name>
    <dbReference type="NCBI Taxonomy" id="143900"/>
    <lineage>
        <taxon>Eukaryota</taxon>
        <taxon>Metazoa</taxon>
        <taxon>Chordata</taxon>
        <taxon>Craniata</taxon>
        <taxon>Vertebrata</taxon>
        <taxon>Euteleostomi</taxon>
        <taxon>Actinopterygii</taxon>
        <taxon>Neopterygii</taxon>
        <taxon>Teleostei</taxon>
        <taxon>Notacanthiformes</taxon>
        <taxon>Halosauridae</taxon>
        <taxon>Aldrovandia</taxon>
    </lineage>
</organism>
<protein>
    <submittedName>
        <fullName evidence="2">Uncharacterized protein</fullName>
    </submittedName>
</protein>
<accession>A0AAD7S8L2</accession>
<comment type="caution">
    <text evidence="2">The sequence shown here is derived from an EMBL/GenBank/DDBJ whole genome shotgun (WGS) entry which is preliminary data.</text>
</comment>
<name>A0AAD7S8L2_9TELE</name>
<keyword evidence="3" id="KW-1185">Reference proteome</keyword>
<feature type="region of interest" description="Disordered" evidence="1">
    <location>
        <begin position="46"/>
        <end position="71"/>
    </location>
</feature>
<evidence type="ECO:0000313" key="3">
    <source>
        <dbReference type="Proteomes" id="UP001221898"/>
    </source>
</evidence>
<evidence type="ECO:0000313" key="2">
    <source>
        <dbReference type="EMBL" id="KAJ8397924.1"/>
    </source>
</evidence>
<dbReference type="AlphaFoldDB" id="A0AAD7S8L2"/>
<gene>
    <name evidence="2" type="ORF">AAFF_G00432710</name>
</gene>
<feature type="region of interest" description="Disordered" evidence="1">
    <location>
        <begin position="1"/>
        <end position="21"/>
    </location>
</feature>
<dbReference type="Proteomes" id="UP001221898">
    <property type="component" value="Unassembled WGS sequence"/>
</dbReference>
<feature type="compositionally biased region" description="Basic and acidic residues" evidence="1">
    <location>
        <begin position="9"/>
        <end position="18"/>
    </location>
</feature>
<evidence type="ECO:0000256" key="1">
    <source>
        <dbReference type="SAM" id="MobiDB-lite"/>
    </source>
</evidence>
<dbReference type="EMBL" id="JAINUG010000094">
    <property type="protein sequence ID" value="KAJ8397924.1"/>
    <property type="molecule type" value="Genomic_DNA"/>
</dbReference>
<proteinExistence type="predicted"/>